<dbReference type="EMBL" id="QJOW01000002">
    <property type="protein sequence ID" value="KAB7517179.1"/>
    <property type="molecule type" value="Genomic_DNA"/>
</dbReference>
<gene>
    <name evidence="1" type="ORF">DM867_00140</name>
    <name evidence="2" type="ORF">DMP03_07440</name>
    <name evidence="3" type="ORF">DP108_00135</name>
</gene>
<name>A0A5N5UAL1_9EURY</name>
<accession>A0A5N5UL95</accession>
<dbReference type="EMBL" id="QKKZ01000001">
    <property type="protein sequence ID" value="KAB7515597.1"/>
    <property type="molecule type" value="Genomic_DNA"/>
</dbReference>
<dbReference type="SUPFAM" id="SSF46785">
    <property type="entry name" value="Winged helix' DNA-binding domain"/>
    <property type="match status" value="1"/>
</dbReference>
<dbReference type="Proteomes" id="UP000326302">
    <property type="component" value="Unassembled WGS sequence"/>
</dbReference>
<dbReference type="AlphaFoldDB" id="A0A5N5UAL1"/>
<evidence type="ECO:0000313" key="5">
    <source>
        <dbReference type="Proteomes" id="UP000326302"/>
    </source>
</evidence>
<evidence type="ECO:0000313" key="3">
    <source>
        <dbReference type="EMBL" id="KAB7519700.1"/>
    </source>
</evidence>
<evidence type="ECO:0000313" key="2">
    <source>
        <dbReference type="EMBL" id="KAB7517179.1"/>
    </source>
</evidence>
<dbReference type="RefSeq" id="WP_152120054.1">
    <property type="nucleotide sequence ID" value="NZ_QJOW01000002.1"/>
</dbReference>
<protein>
    <submittedName>
        <fullName evidence="1">Uncharacterized protein</fullName>
    </submittedName>
</protein>
<proteinExistence type="predicted"/>
<dbReference type="Proteomes" id="UP000326865">
    <property type="component" value="Unassembled WGS sequence"/>
</dbReference>
<dbReference type="InterPro" id="IPR036388">
    <property type="entry name" value="WH-like_DNA-bd_sf"/>
</dbReference>
<dbReference type="Gene3D" id="1.10.10.10">
    <property type="entry name" value="Winged helix-like DNA-binding domain superfamily/Winged helix DNA-binding domain"/>
    <property type="match status" value="1"/>
</dbReference>
<accession>A0A5N5UFY4</accession>
<keyword evidence="6" id="KW-1185">Reference proteome</keyword>
<evidence type="ECO:0000313" key="1">
    <source>
        <dbReference type="EMBL" id="KAB7515597.1"/>
    </source>
</evidence>
<reference evidence="4 5" key="1">
    <citation type="submission" date="2019-10" db="EMBL/GenBank/DDBJ databases">
        <title>Unraveling microbial dark matter from salterns through culturing: the case of the genus Halosegnis.</title>
        <authorList>
            <person name="Duran-Viseras A."/>
            <person name="Andrei A.-S."/>
            <person name="Vera-Gargallo B."/>
            <person name="Ghai R."/>
            <person name="Sanchez-Porro C."/>
            <person name="Ventosa A."/>
        </authorList>
    </citation>
    <scope>NUCLEOTIDE SEQUENCE [LARGE SCALE GENOMIC DNA]</scope>
    <source>
        <strain evidence="2 5">F17-44</strain>
        <strain evidence="1 6">F18-79</strain>
        <strain evidence="3 4">F19-13</strain>
    </source>
</reference>
<evidence type="ECO:0000313" key="6">
    <source>
        <dbReference type="Proteomes" id="UP000326865"/>
    </source>
</evidence>
<dbReference type="EMBL" id="QMDY01000001">
    <property type="protein sequence ID" value="KAB7519700.1"/>
    <property type="molecule type" value="Genomic_DNA"/>
</dbReference>
<dbReference type="Proteomes" id="UP000326207">
    <property type="component" value="Unassembled WGS sequence"/>
</dbReference>
<comment type="caution">
    <text evidence="1">The sequence shown here is derived from an EMBL/GenBank/DDBJ whole genome shotgun (WGS) entry which is preliminary data.</text>
</comment>
<accession>A0A5N5UAL1</accession>
<dbReference type="InterPro" id="IPR036390">
    <property type="entry name" value="WH_DNA-bd_sf"/>
</dbReference>
<dbReference type="OrthoDB" id="373935at2157"/>
<organism evidence="1 6">
    <name type="scientific">Halosegnis rubeus</name>
    <dbReference type="NCBI Taxonomy" id="2212850"/>
    <lineage>
        <taxon>Archaea</taxon>
        <taxon>Methanobacteriati</taxon>
        <taxon>Methanobacteriota</taxon>
        <taxon>Stenosarchaea group</taxon>
        <taxon>Halobacteria</taxon>
        <taxon>Halobacteriales</taxon>
        <taxon>Natronomonadaceae</taxon>
        <taxon>Halosegnis</taxon>
    </lineage>
</organism>
<sequence length="78" mass="8257">MQHNDGGFDDEAPGDDVLQVIEQSDGVTARGIAGAIGIGTEEAKERLRRLQDAGEVEQDADGTWVVPEIAGADDPYAF</sequence>
<evidence type="ECO:0000313" key="4">
    <source>
        <dbReference type="Proteomes" id="UP000326207"/>
    </source>
</evidence>